<dbReference type="InterPro" id="IPR017439">
    <property type="entry name" value="Amidohydrolase"/>
</dbReference>
<dbReference type="AlphaFoldDB" id="A0AAW1RB29"/>
<keyword evidence="3" id="KW-1185">Reference proteome</keyword>
<sequence length="155" mass="16983">MLSLYTVLLVAVAIPLSLAAPDAHLQGLLKQAADIQPWMLEIRRHLHQWPETMYDEHNTSAYLRQQLDSLAISYQHPVAETGIVATIGKGGPVVGLRTDIDALPIQEQTGLPFASKGKVEEERNLGTHSTQKGVGGLYEVEHDGHACFSRQSHGQ</sequence>
<feature type="chain" id="PRO_5043968394" evidence="1">
    <location>
        <begin position="20"/>
        <end position="155"/>
    </location>
</feature>
<dbReference type="PANTHER" id="PTHR11014">
    <property type="entry name" value="PEPTIDASE M20 FAMILY MEMBER"/>
    <property type="match status" value="1"/>
</dbReference>
<feature type="signal peptide" evidence="1">
    <location>
        <begin position="1"/>
        <end position="19"/>
    </location>
</feature>
<name>A0AAW1RB29_9CHLO</name>
<keyword evidence="1" id="KW-0732">Signal</keyword>
<dbReference type="GO" id="GO:0016787">
    <property type="term" value="F:hydrolase activity"/>
    <property type="evidence" value="ECO:0007669"/>
    <property type="project" value="InterPro"/>
</dbReference>
<protein>
    <submittedName>
        <fullName evidence="2">Uncharacterized protein</fullName>
    </submittedName>
</protein>
<proteinExistence type="predicted"/>
<dbReference type="Gene3D" id="3.40.630.10">
    <property type="entry name" value="Zn peptidases"/>
    <property type="match status" value="1"/>
</dbReference>
<accession>A0AAW1RB29</accession>
<evidence type="ECO:0000256" key="1">
    <source>
        <dbReference type="SAM" id="SignalP"/>
    </source>
</evidence>
<reference evidence="2 3" key="1">
    <citation type="journal article" date="2024" name="Nat. Commun.">
        <title>Phylogenomics reveals the evolutionary origins of lichenization in chlorophyte algae.</title>
        <authorList>
            <person name="Puginier C."/>
            <person name="Libourel C."/>
            <person name="Otte J."/>
            <person name="Skaloud P."/>
            <person name="Haon M."/>
            <person name="Grisel S."/>
            <person name="Petersen M."/>
            <person name="Berrin J.G."/>
            <person name="Delaux P.M."/>
            <person name="Dal Grande F."/>
            <person name="Keller J."/>
        </authorList>
    </citation>
    <scope>NUCLEOTIDE SEQUENCE [LARGE SCALE GENOMIC DNA]</scope>
    <source>
        <strain evidence="2 3">SAG 2145</strain>
    </source>
</reference>
<evidence type="ECO:0000313" key="3">
    <source>
        <dbReference type="Proteomes" id="UP001438707"/>
    </source>
</evidence>
<gene>
    <name evidence="2" type="ORF">WJX74_001280</name>
</gene>
<dbReference type="Proteomes" id="UP001438707">
    <property type="component" value="Unassembled WGS sequence"/>
</dbReference>
<comment type="caution">
    <text evidence="2">The sequence shown here is derived from an EMBL/GenBank/DDBJ whole genome shotgun (WGS) entry which is preliminary data.</text>
</comment>
<evidence type="ECO:0000313" key="2">
    <source>
        <dbReference type="EMBL" id="KAK9831052.1"/>
    </source>
</evidence>
<dbReference type="PANTHER" id="PTHR11014:SF63">
    <property type="entry name" value="METALLOPEPTIDASE, PUTATIVE (AFU_ORTHOLOGUE AFUA_6G09600)-RELATED"/>
    <property type="match status" value="1"/>
</dbReference>
<dbReference type="SUPFAM" id="SSF53187">
    <property type="entry name" value="Zn-dependent exopeptidases"/>
    <property type="match status" value="1"/>
</dbReference>
<dbReference type="EMBL" id="JALJOS010000014">
    <property type="protein sequence ID" value="KAK9831052.1"/>
    <property type="molecule type" value="Genomic_DNA"/>
</dbReference>
<organism evidence="2 3">
    <name type="scientific">Apatococcus lobatus</name>
    <dbReference type="NCBI Taxonomy" id="904363"/>
    <lineage>
        <taxon>Eukaryota</taxon>
        <taxon>Viridiplantae</taxon>
        <taxon>Chlorophyta</taxon>
        <taxon>core chlorophytes</taxon>
        <taxon>Trebouxiophyceae</taxon>
        <taxon>Chlorellales</taxon>
        <taxon>Chlorellaceae</taxon>
        <taxon>Apatococcus</taxon>
    </lineage>
</organism>